<dbReference type="Proteomes" id="UP001325680">
    <property type="component" value="Chromosome"/>
</dbReference>
<evidence type="ECO:0000256" key="7">
    <source>
        <dbReference type="SAM" id="Phobius"/>
    </source>
</evidence>
<evidence type="ECO:0000256" key="6">
    <source>
        <dbReference type="SAM" id="Coils"/>
    </source>
</evidence>
<dbReference type="PANTHER" id="PTHR43304">
    <property type="entry name" value="PHYTOCHROME-LIKE PROTEIN CPH1"/>
    <property type="match status" value="1"/>
</dbReference>
<keyword evidence="9" id="KW-0547">Nucleotide-binding</keyword>
<organism evidence="9 10">
    <name type="scientific">Niabella yanshanensis</name>
    <dbReference type="NCBI Taxonomy" id="577386"/>
    <lineage>
        <taxon>Bacteria</taxon>
        <taxon>Pseudomonadati</taxon>
        <taxon>Bacteroidota</taxon>
        <taxon>Chitinophagia</taxon>
        <taxon>Chitinophagales</taxon>
        <taxon>Chitinophagaceae</taxon>
        <taxon>Niabella</taxon>
    </lineage>
</organism>
<keyword evidence="4" id="KW-0808">Transferase</keyword>
<dbReference type="InterPro" id="IPR000014">
    <property type="entry name" value="PAS"/>
</dbReference>
<dbReference type="PANTHER" id="PTHR43304:SF1">
    <property type="entry name" value="PAC DOMAIN-CONTAINING PROTEIN"/>
    <property type="match status" value="1"/>
</dbReference>
<evidence type="ECO:0000256" key="2">
    <source>
        <dbReference type="ARBA" id="ARBA00012438"/>
    </source>
</evidence>
<keyword evidence="9" id="KW-0067">ATP-binding</keyword>
<reference evidence="9 10" key="1">
    <citation type="submission" date="2023-12" db="EMBL/GenBank/DDBJ databases">
        <title>Genome sequencing and assembly of bacterial species from a model synthetic community.</title>
        <authorList>
            <person name="Hogle S.L."/>
        </authorList>
    </citation>
    <scope>NUCLEOTIDE SEQUENCE [LARGE SCALE GENOMIC DNA]</scope>
    <source>
        <strain evidence="9 10">HAMBI_3031</strain>
    </source>
</reference>
<keyword evidence="6" id="KW-0175">Coiled coil</keyword>
<evidence type="ECO:0000313" key="10">
    <source>
        <dbReference type="Proteomes" id="UP001325680"/>
    </source>
</evidence>
<dbReference type="EMBL" id="CP139960">
    <property type="protein sequence ID" value="WQD40066.1"/>
    <property type="molecule type" value="Genomic_DNA"/>
</dbReference>
<evidence type="ECO:0000313" key="9">
    <source>
        <dbReference type="EMBL" id="WQD40066.1"/>
    </source>
</evidence>
<dbReference type="Pfam" id="PF13426">
    <property type="entry name" value="PAS_9"/>
    <property type="match status" value="1"/>
</dbReference>
<dbReference type="InterPro" id="IPR036890">
    <property type="entry name" value="HATPase_C_sf"/>
</dbReference>
<gene>
    <name evidence="9" type="ORF">U0035_07900</name>
</gene>
<dbReference type="EC" id="2.7.13.3" evidence="2"/>
<keyword evidence="5" id="KW-0418">Kinase</keyword>
<dbReference type="InterPro" id="IPR004358">
    <property type="entry name" value="Sig_transdc_His_kin-like_C"/>
</dbReference>
<protein>
    <recommendedName>
        <fullName evidence="2">histidine kinase</fullName>
        <ecNumber evidence="2">2.7.13.3</ecNumber>
    </recommendedName>
</protein>
<feature type="transmembrane region" description="Helical" evidence="7">
    <location>
        <begin position="255"/>
        <end position="274"/>
    </location>
</feature>
<dbReference type="InterPro" id="IPR005467">
    <property type="entry name" value="His_kinase_dom"/>
</dbReference>
<dbReference type="SUPFAM" id="SSF55785">
    <property type="entry name" value="PYP-like sensor domain (PAS domain)"/>
    <property type="match status" value="2"/>
</dbReference>
<comment type="catalytic activity">
    <reaction evidence="1">
        <text>ATP + protein L-histidine = ADP + protein N-phospho-L-histidine.</text>
        <dbReference type="EC" id="2.7.13.3"/>
    </reaction>
</comment>
<evidence type="ECO:0000259" key="8">
    <source>
        <dbReference type="PROSITE" id="PS50109"/>
    </source>
</evidence>
<feature type="transmembrane region" description="Helical" evidence="7">
    <location>
        <begin position="17"/>
        <end position="35"/>
    </location>
</feature>
<proteinExistence type="predicted"/>
<dbReference type="InterPro" id="IPR003594">
    <property type="entry name" value="HATPase_dom"/>
</dbReference>
<keyword evidence="7" id="KW-1133">Transmembrane helix</keyword>
<dbReference type="Pfam" id="PF02518">
    <property type="entry name" value="HATPase_c"/>
    <property type="match status" value="1"/>
</dbReference>
<sequence>MRALSSNNQNILRNPPLLISALAAIVVFIVSILIIEQRRNIAITQARFELATEMKRVNTRLNYFFSDMYSGLAAITRIIDDKGQVHGFDTVAKEVLANNGRLTSISLIPGGTIKYTYPASNNMALNKSILHTGSREEAAGALAAYKSKKIVIAGPFTNFSKVESIAARLPVVIGDKFWGFSSALVSLEDLLEASNIKNSDSSKYRYSLSYISYINGKESFFLGSKPPDSPTTLEEQMSHINWKFYITAQMSSFRLFWLPAFISLLGSVIIGVILKRTLTKTFRLQTLVFQKDQQIAEAQKEFKAIFDNAPIGLALINPETQKFSSTNETFRRIFGLERGIFPEGNEPAVATQEVFSDMLAKINDINEGNIGQLSGDYRHITKQGYEIWTHYKLFALPTLPHQNRKYVVIAEDITEKLVADQKLKHSEKKYRHLFDESPVALWEEDFSDVVALLRKNGMMGKSEEEVIDYFTRQPNSLASYTGLVKVKSINDECFRQYKFNSKEELFEHFPRTLVHDSNLHTTKKILAAICAGQHQFKSQSLFYNAEGEMRTCILSWQVIPGHEENYDQIILTTVDITDLRNSKEELRKSLEKLDHQNKRLLDFSYIVSHNLRSHASNIQSLTDLILSSQDMEEKKELVIYLHKVVKILGSSIDALNDVVTINADVDVSQQQVKLREAVDKTVHVLSDKIRQKEGVILNNVPKDITIFHNRAYIESILLNLVSNSLKYSKPNVCPVVSITYNEEKSEKVLTLNDNGIGIDLEKNGHKLFGLFKTFTHNPDAKGIGLYITKRQIEAMGGRITVDSVVNVGTTFKIYFK</sequence>
<feature type="domain" description="Histidine kinase" evidence="8">
    <location>
        <begin position="606"/>
        <end position="816"/>
    </location>
</feature>
<evidence type="ECO:0000256" key="4">
    <source>
        <dbReference type="ARBA" id="ARBA00022679"/>
    </source>
</evidence>
<keyword evidence="3" id="KW-0597">Phosphoprotein</keyword>
<keyword evidence="7" id="KW-0472">Membrane</keyword>
<dbReference type="Gene3D" id="1.10.287.130">
    <property type="match status" value="1"/>
</dbReference>
<feature type="coiled-coil region" evidence="6">
    <location>
        <begin position="576"/>
        <end position="603"/>
    </location>
</feature>
<evidence type="ECO:0000256" key="5">
    <source>
        <dbReference type="ARBA" id="ARBA00022777"/>
    </source>
</evidence>
<evidence type="ECO:0000256" key="1">
    <source>
        <dbReference type="ARBA" id="ARBA00000085"/>
    </source>
</evidence>
<dbReference type="NCBIfam" id="TIGR00229">
    <property type="entry name" value="sensory_box"/>
    <property type="match status" value="1"/>
</dbReference>
<dbReference type="SMART" id="SM00387">
    <property type="entry name" value="HATPase_c"/>
    <property type="match status" value="1"/>
</dbReference>
<dbReference type="SUPFAM" id="SSF55874">
    <property type="entry name" value="ATPase domain of HSP90 chaperone/DNA topoisomerase II/histidine kinase"/>
    <property type="match status" value="1"/>
</dbReference>
<name>A0ABZ0WA90_9BACT</name>
<dbReference type="PRINTS" id="PR00344">
    <property type="entry name" value="BCTRLSENSOR"/>
</dbReference>
<dbReference type="PROSITE" id="PS50109">
    <property type="entry name" value="HIS_KIN"/>
    <property type="match status" value="1"/>
</dbReference>
<dbReference type="RefSeq" id="WP_114789456.1">
    <property type="nucleotide sequence ID" value="NZ_CP139960.1"/>
</dbReference>
<dbReference type="GO" id="GO:0005524">
    <property type="term" value="F:ATP binding"/>
    <property type="evidence" value="ECO:0007669"/>
    <property type="project" value="UniProtKB-KW"/>
</dbReference>
<accession>A0ABZ0WA90</accession>
<keyword evidence="7" id="KW-0812">Transmembrane</keyword>
<dbReference type="InterPro" id="IPR035965">
    <property type="entry name" value="PAS-like_dom_sf"/>
</dbReference>
<dbReference type="Gene3D" id="3.30.450.20">
    <property type="entry name" value="PAS domain"/>
    <property type="match status" value="2"/>
</dbReference>
<dbReference type="InterPro" id="IPR052162">
    <property type="entry name" value="Sensor_kinase/Photoreceptor"/>
</dbReference>
<evidence type="ECO:0000256" key="3">
    <source>
        <dbReference type="ARBA" id="ARBA00022553"/>
    </source>
</evidence>
<dbReference type="Gene3D" id="3.30.565.10">
    <property type="entry name" value="Histidine kinase-like ATPase, C-terminal domain"/>
    <property type="match status" value="1"/>
</dbReference>
<keyword evidence="10" id="KW-1185">Reference proteome</keyword>